<accession>A0A8J3XVR1</accession>
<feature type="domain" description="N-acetyltransferase" evidence="1">
    <location>
        <begin position="18"/>
        <end position="170"/>
    </location>
</feature>
<dbReference type="SUPFAM" id="SSF55729">
    <property type="entry name" value="Acyl-CoA N-acyltransferases (Nat)"/>
    <property type="match status" value="1"/>
</dbReference>
<proteinExistence type="predicted"/>
<evidence type="ECO:0000313" key="2">
    <source>
        <dbReference type="EMBL" id="GII53961.1"/>
    </source>
</evidence>
<dbReference type="Proteomes" id="UP000605992">
    <property type="component" value="Unassembled WGS sequence"/>
</dbReference>
<dbReference type="GO" id="GO:0016747">
    <property type="term" value="F:acyltransferase activity, transferring groups other than amino-acyl groups"/>
    <property type="evidence" value="ECO:0007669"/>
    <property type="project" value="InterPro"/>
</dbReference>
<evidence type="ECO:0000313" key="3">
    <source>
        <dbReference type="Proteomes" id="UP000605992"/>
    </source>
</evidence>
<sequence>MSPVSVEPLLAAANADAALVERLTTLVNEVYAVAEKGLWADGYARTTPGEIAALVGAGEIAVARVDGRIVGCVRVQDLDEHTGEFGMLAADLDHRGAGVGRALVAFAEGRSRDLGRRTMQLELLVPRGWAHPSKEFLAGWYGRLGYRRVDVGAIEEAHPTLAPLLATPCDYLVYRKDLGA</sequence>
<dbReference type="RefSeq" id="WP_203944187.1">
    <property type="nucleotide sequence ID" value="NZ_BOOR01000012.1"/>
</dbReference>
<reference evidence="2" key="1">
    <citation type="submission" date="2021-01" db="EMBL/GenBank/DDBJ databases">
        <title>Whole genome shotgun sequence of Planotetraspora thailandica NBRC 104271.</title>
        <authorList>
            <person name="Komaki H."/>
            <person name="Tamura T."/>
        </authorList>
    </citation>
    <scope>NUCLEOTIDE SEQUENCE</scope>
    <source>
        <strain evidence="2">NBRC 104271</strain>
    </source>
</reference>
<protein>
    <submittedName>
        <fullName evidence="2">GNAT family N-acetyltransferase</fullName>
    </submittedName>
</protein>
<dbReference type="CDD" id="cd04301">
    <property type="entry name" value="NAT_SF"/>
    <property type="match status" value="1"/>
</dbReference>
<gene>
    <name evidence="2" type="ORF">Pth03_23500</name>
</gene>
<dbReference type="InterPro" id="IPR016181">
    <property type="entry name" value="Acyl_CoA_acyltransferase"/>
</dbReference>
<comment type="caution">
    <text evidence="2">The sequence shown here is derived from an EMBL/GenBank/DDBJ whole genome shotgun (WGS) entry which is preliminary data.</text>
</comment>
<name>A0A8J3XVR1_9ACTN</name>
<dbReference type="EMBL" id="BOOR01000012">
    <property type="protein sequence ID" value="GII53961.1"/>
    <property type="molecule type" value="Genomic_DNA"/>
</dbReference>
<organism evidence="2 3">
    <name type="scientific">Planotetraspora thailandica</name>
    <dbReference type="NCBI Taxonomy" id="487172"/>
    <lineage>
        <taxon>Bacteria</taxon>
        <taxon>Bacillati</taxon>
        <taxon>Actinomycetota</taxon>
        <taxon>Actinomycetes</taxon>
        <taxon>Streptosporangiales</taxon>
        <taxon>Streptosporangiaceae</taxon>
        <taxon>Planotetraspora</taxon>
    </lineage>
</organism>
<dbReference type="AlphaFoldDB" id="A0A8J3XVR1"/>
<dbReference type="Gene3D" id="3.40.630.30">
    <property type="match status" value="1"/>
</dbReference>
<dbReference type="InterPro" id="IPR000182">
    <property type="entry name" value="GNAT_dom"/>
</dbReference>
<dbReference type="PROSITE" id="PS51186">
    <property type="entry name" value="GNAT"/>
    <property type="match status" value="1"/>
</dbReference>
<keyword evidence="3" id="KW-1185">Reference proteome</keyword>
<evidence type="ECO:0000259" key="1">
    <source>
        <dbReference type="PROSITE" id="PS51186"/>
    </source>
</evidence>
<dbReference type="Pfam" id="PF13508">
    <property type="entry name" value="Acetyltransf_7"/>
    <property type="match status" value="1"/>
</dbReference>